<evidence type="ECO:0000313" key="3">
    <source>
        <dbReference type="Proteomes" id="UP000188268"/>
    </source>
</evidence>
<gene>
    <name evidence="2" type="ORF">CCACVL1_07073</name>
</gene>
<evidence type="ECO:0000256" key="1">
    <source>
        <dbReference type="SAM" id="MobiDB-lite"/>
    </source>
</evidence>
<keyword evidence="3" id="KW-1185">Reference proteome</keyword>
<dbReference type="AlphaFoldDB" id="A0A1R3J9R2"/>
<organism evidence="2 3">
    <name type="scientific">Corchorus capsularis</name>
    <name type="common">Jute</name>
    <dbReference type="NCBI Taxonomy" id="210143"/>
    <lineage>
        <taxon>Eukaryota</taxon>
        <taxon>Viridiplantae</taxon>
        <taxon>Streptophyta</taxon>
        <taxon>Embryophyta</taxon>
        <taxon>Tracheophyta</taxon>
        <taxon>Spermatophyta</taxon>
        <taxon>Magnoliopsida</taxon>
        <taxon>eudicotyledons</taxon>
        <taxon>Gunneridae</taxon>
        <taxon>Pentapetalae</taxon>
        <taxon>rosids</taxon>
        <taxon>malvids</taxon>
        <taxon>Malvales</taxon>
        <taxon>Malvaceae</taxon>
        <taxon>Grewioideae</taxon>
        <taxon>Apeibeae</taxon>
        <taxon>Corchorus</taxon>
    </lineage>
</organism>
<accession>A0A1R3J9R2</accession>
<proteinExistence type="predicted"/>
<protein>
    <submittedName>
        <fullName evidence="2">Uncharacterized protein</fullName>
    </submittedName>
</protein>
<comment type="caution">
    <text evidence="2">The sequence shown here is derived from an EMBL/GenBank/DDBJ whole genome shotgun (WGS) entry which is preliminary data.</text>
</comment>
<dbReference type="Proteomes" id="UP000188268">
    <property type="component" value="Unassembled WGS sequence"/>
</dbReference>
<reference evidence="2 3" key="1">
    <citation type="submission" date="2013-09" db="EMBL/GenBank/DDBJ databases">
        <title>Corchorus capsularis genome sequencing.</title>
        <authorList>
            <person name="Alam M."/>
            <person name="Haque M.S."/>
            <person name="Islam M.S."/>
            <person name="Emdad E.M."/>
            <person name="Islam M.M."/>
            <person name="Ahmed B."/>
            <person name="Halim A."/>
            <person name="Hossen Q.M.M."/>
            <person name="Hossain M.Z."/>
            <person name="Ahmed R."/>
            <person name="Khan M.M."/>
            <person name="Islam R."/>
            <person name="Rashid M.M."/>
            <person name="Khan S.A."/>
            <person name="Rahman M.S."/>
            <person name="Alam M."/>
        </authorList>
    </citation>
    <scope>NUCLEOTIDE SEQUENCE [LARGE SCALE GENOMIC DNA]</scope>
    <source>
        <strain evidence="3">cv. CVL-1</strain>
        <tissue evidence="2">Whole seedling</tissue>
    </source>
</reference>
<feature type="region of interest" description="Disordered" evidence="1">
    <location>
        <begin position="1"/>
        <end position="29"/>
    </location>
</feature>
<evidence type="ECO:0000313" key="2">
    <source>
        <dbReference type="EMBL" id="OMO91572.1"/>
    </source>
</evidence>
<sequence>MGGIRSRSSDNDQNGVGNANGGHDLNHYKAKTATVKNKLVEQQLNFELLP</sequence>
<dbReference type="EMBL" id="AWWV01008306">
    <property type="protein sequence ID" value="OMO91572.1"/>
    <property type="molecule type" value="Genomic_DNA"/>
</dbReference>
<dbReference type="Gramene" id="OMO91572">
    <property type="protein sequence ID" value="OMO91572"/>
    <property type="gene ID" value="CCACVL1_07073"/>
</dbReference>
<name>A0A1R3J9R2_COCAP</name>